<dbReference type="InterPro" id="IPR002126">
    <property type="entry name" value="Cadherin-like_dom"/>
</dbReference>
<protein>
    <submittedName>
        <fullName evidence="10">Protocadherin-like wing polarity protein stan</fullName>
    </submittedName>
</protein>
<proteinExistence type="predicted"/>
<dbReference type="AlphaFoldDB" id="A0AAV4Q0J5"/>
<evidence type="ECO:0000256" key="3">
    <source>
        <dbReference type="ARBA" id="ARBA00022737"/>
    </source>
</evidence>
<comment type="subcellular location">
    <subcellularLocation>
        <location evidence="1">Membrane</location>
    </subcellularLocation>
</comment>
<dbReference type="GO" id="GO:0016020">
    <property type="term" value="C:membrane"/>
    <property type="evidence" value="ECO:0007669"/>
    <property type="project" value="UniProtKB-SubCell"/>
</dbReference>
<evidence type="ECO:0000313" key="11">
    <source>
        <dbReference type="Proteomes" id="UP001054945"/>
    </source>
</evidence>
<keyword evidence="3" id="KW-0677">Repeat</keyword>
<dbReference type="PANTHER" id="PTHR24025">
    <property type="entry name" value="DESMOGLEIN FAMILY MEMBER"/>
    <property type="match status" value="1"/>
</dbReference>
<keyword evidence="11" id="KW-1185">Reference proteome</keyword>
<name>A0AAV4Q0J5_CAEEX</name>
<dbReference type="CDD" id="cd11304">
    <property type="entry name" value="Cadherin_repeat"/>
    <property type="match status" value="3"/>
</dbReference>
<feature type="domain" description="Cadherin" evidence="9">
    <location>
        <begin position="183"/>
        <end position="237"/>
    </location>
</feature>
<dbReference type="EMBL" id="BPLR01005551">
    <property type="protein sequence ID" value="GIY03178.1"/>
    <property type="molecule type" value="Genomic_DNA"/>
</dbReference>
<dbReference type="SMART" id="SM00112">
    <property type="entry name" value="CA"/>
    <property type="match status" value="2"/>
</dbReference>
<evidence type="ECO:0000256" key="2">
    <source>
        <dbReference type="ARBA" id="ARBA00022692"/>
    </source>
</evidence>
<dbReference type="GO" id="GO:0007156">
    <property type="term" value="P:homophilic cell adhesion via plasma membrane adhesion molecules"/>
    <property type="evidence" value="ECO:0007669"/>
    <property type="project" value="InterPro"/>
</dbReference>
<evidence type="ECO:0000259" key="9">
    <source>
        <dbReference type="PROSITE" id="PS50268"/>
    </source>
</evidence>
<keyword evidence="5" id="KW-0130">Cell adhesion</keyword>
<feature type="domain" description="Cadherin" evidence="9">
    <location>
        <begin position="29"/>
        <end position="69"/>
    </location>
</feature>
<dbReference type="GO" id="GO:0005911">
    <property type="term" value="C:cell-cell junction"/>
    <property type="evidence" value="ECO:0007669"/>
    <property type="project" value="TreeGrafter"/>
</dbReference>
<evidence type="ECO:0000313" key="10">
    <source>
        <dbReference type="EMBL" id="GIY03178.1"/>
    </source>
</evidence>
<dbReference type="InterPro" id="IPR015919">
    <property type="entry name" value="Cadherin-like_sf"/>
</dbReference>
<accession>A0AAV4Q0J5</accession>
<evidence type="ECO:0000256" key="5">
    <source>
        <dbReference type="ARBA" id="ARBA00022889"/>
    </source>
</evidence>
<comment type="caution">
    <text evidence="10">The sequence shown here is derived from an EMBL/GenBank/DDBJ whole genome shotgun (WGS) entry which is preliminary data.</text>
</comment>
<dbReference type="PANTHER" id="PTHR24025:SF23">
    <property type="entry name" value="NEURAL-CADHERIN"/>
    <property type="match status" value="1"/>
</dbReference>
<dbReference type="GO" id="GO:0005509">
    <property type="term" value="F:calcium ion binding"/>
    <property type="evidence" value="ECO:0007669"/>
    <property type="project" value="UniProtKB-UniRule"/>
</dbReference>
<evidence type="ECO:0000256" key="1">
    <source>
        <dbReference type="ARBA" id="ARBA00004370"/>
    </source>
</evidence>
<organism evidence="10 11">
    <name type="scientific">Caerostris extrusa</name>
    <name type="common">Bark spider</name>
    <name type="synonym">Caerostris bankana</name>
    <dbReference type="NCBI Taxonomy" id="172846"/>
    <lineage>
        <taxon>Eukaryota</taxon>
        <taxon>Metazoa</taxon>
        <taxon>Ecdysozoa</taxon>
        <taxon>Arthropoda</taxon>
        <taxon>Chelicerata</taxon>
        <taxon>Arachnida</taxon>
        <taxon>Araneae</taxon>
        <taxon>Araneomorphae</taxon>
        <taxon>Entelegynae</taxon>
        <taxon>Araneoidea</taxon>
        <taxon>Araneidae</taxon>
        <taxon>Caerostris</taxon>
    </lineage>
</organism>
<dbReference type="PRINTS" id="PR00205">
    <property type="entry name" value="CADHERIN"/>
</dbReference>
<dbReference type="Proteomes" id="UP001054945">
    <property type="component" value="Unassembled WGS sequence"/>
</dbReference>
<evidence type="ECO:0000256" key="6">
    <source>
        <dbReference type="ARBA" id="ARBA00022989"/>
    </source>
</evidence>
<evidence type="ECO:0000256" key="8">
    <source>
        <dbReference type="PROSITE-ProRule" id="PRU00043"/>
    </source>
</evidence>
<keyword evidence="6" id="KW-1133">Transmembrane helix</keyword>
<sequence length="237" mass="25648">MNSCLSSKFEVITDTGEIIVSDCGQITCLDYEAQKSYSLTYEAQDGGGRVTAVNLFMEVSDANDNPPHFTKDVYTHEVLENSAKILPPLFIKATDSDGSTQGNGKITYSILSSELNDPTAIVIHPETGKVSLTRPLKHSETPGGTGLLNIIIKATDHGNPPLTSTAKLVLKVKKENDGAPEFSNLPYRANVKENAKGGTSVLRIAATDPDGPDSEISYFIHSGAKDNFCFRRKIRLD</sequence>
<dbReference type="SUPFAM" id="SSF49313">
    <property type="entry name" value="Cadherin-like"/>
    <property type="match status" value="3"/>
</dbReference>
<dbReference type="InterPro" id="IPR050971">
    <property type="entry name" value="Cadherin-domain_protein"/>
</dbReference>
<feature type="domain" description="Cadherin" evidence="9">
    <location>
        <begin position="70"/>
        <end position="182"/>
    </location>
</feature>
<dbReference type="Pfam" id="PF00028">
    <property type="entry name" value="Cadherin"/>
    <property type="match status" value="1"/>
</dbReference>
<keyword evidence="7" id="KW-0472">Membrane</keyword>
<dbReference type="Gene3D" id="2.60.40.60">
    <property type="entry name" value="Cadherins"/>
    <property type="match status" value="3"/>
</dbReference>
<keyword evidence="4 8" id="KW-0106">Calcium</keyword>
<gene>
    <name evidence="10" type="primary">stan</name>
    <name evidence="10" type="ORF">CEXT_172801</name>
</gene>
<evidence type="ECO:0000256" key="4">
    <source>
        <dbReference type="ARBA" id="ARBA00022837"/>
    </source>
</evidence>
<keyword evidence="2" id="KW-0812">Transmembrane</keyword>
<dbReference type="PROSITE" id="PS50268">
    <property type="entry name" value="CADHERIN_2"/>
    <property type="match status" value="3"/>
</dbReference>
<evidence type="ECO:0000256" key="7">
    <source>
        <dbReference type="ARBA" id="ARBA00023136"/>
    </source>
</evidence>
<reference evidence="10 11" key="1">
    <citation type="submission" date="2021-06" db="EMBL/GenBank/DDBJ databases">
        <title>Caerostris extrusa draft genome.</title>
        <authorList>
            <person name="Kono N."/>
            <person name="Arakawa K."/>
        </authorList>
    </citation>
    <scope>NUCLEOTIDE SEQUENCE [LARGE SCALE GENOMIC DNA]</scope>
</reference>